<dbReference type="STRING" id="4781.A0A0P1ABW2"/>
<dbReference type="InterPro" id="IPR004148">
    <property type="entry name" value="BAR_dom"/>
</dbReference>
<keyword evidence="4" id="KW-1185">Reference proteome</keyword>
<feature type="coiled-coil region" evidence="1">
    <location>
        <begin position="151"/>
        <end position="185"/>
    </location>
</feature>
<dbReference type="SUPFAM" id="SSF103657">
    <property type="entry name" value="BAR/IMD domain-like"/>
    <property type="match status" value="1"/>
</dbReference>
<protein>
    <recommendedName>
        <fullName evidence="2">BAR domain-containing protein</fullName>
    </recommendedName>
</protein>
<dbReference type="AlphaFoldDB" id="A0A0P1ABW2"/>
<dbReference type="RefSeq" id="XP_024574057.1">
    <property type="nucleotide sequence ID" value="XM_024723041.1"/>
</dbReference>
<dbReference type="Pfam" id="PF03114">
    <property type="entry name" value="BAR"/>
    <property type="match status" value="1"/>
</dbReference>
<accession>A0A0P1ABW2</accession>
<sequence>MASWLMKNVKDGSLLKGVKDGSRRLKDEFARSIGGGADDSVDPVLEYRTFRFNRYNDRLEDLSKAMTQYSNAMRTYAQATSHLMHAFSAFFESQMQNAQDAVSSCENGDQLSKIQPLAQSSLRVEEIQQSLKENVFDVAQSLQFQAVMQPMQELRSTNAALNLQLRALKQKISDYDSAQRNAEAQRKSPPDYEKAQQKVVAAAASLASIAQSVDADLSVIEARRDSTLKNELLTVVATQVNFVCMIYTSFLTLSFPTSQIFVHARANEHFQQLVPLLPGVVKPLVLLLAESARRRQPVNPITSDIMGVISYCGKFSRGTLNEPLNSHRAAFLDVAAVHPITIGPFKEMHFGEKRHEMKPIMNRWVYPLGNRFFASHTKPRVHMPETPMLSNNGTHRFERKGWEYSAYMGMLGGPIILYLGLSNVPETDSEFFAREEVLAKRAAQRSLGTTASE</sequence>
<evidence type="ECO:0000313" key="3">
    <source>
        <dbReference type="EMBL" id="CEG37688.1"/>
    </source>
</evidence>
<dbReference type="GO" id="GO:0005737">
    <property type="term" value="C:cytoplasm"/>
    <property type="evidence" value="ECO:0007669"/>
    <property type="project" value="InterPro"/>
</dbReference>
<dbReference type="InterPro" id="IPR027267">
    <property type="entry name" value="AH/BAR_dom_sf"/>
</dbReference>
<name>A0A0P1ABW2_PLAHL</name>
<dbReference type="EMBL" id="CCYD01000290">
    <property type="protein sequence ID" value="CEG37688.1"/>
    <property type="molecule type" value="Genomic_DNA"/>
</dbReference>
<proteinExistence type="predicted"/>
<dbReference type="OMA" id="RFNRYND"/>
<dbReference type="OrthoDB" id="66296at2759"/>
<dbReference type="Gene3D" id="1.20.1270.60">
    <property type="entry name" value="Arfaptin homology (AH) domain/BAR domain"/>
    <property type="match status" value="1"/>
</dbReference>
<dbReference type="Proteomes" id="UP000054928">
    <property type="component" value="Unassembled WGS sequence"/>
</dbReference>
<feature type="domain" description="BAR" evidence="2">
    <location>
        <begin position="23"/>
        <end position="248"/>
    </location>
</feature>
<evidence type="ECO:0000313" key="4">
    <source>
        <dbReference type="Proteomes" id="UP000054928"/>
    </source>
</evidence>
<reference evidence="4" key="1">
    <citation type="submission" date="2014-09" db="EMBL/GenBank/DDBJ databases">
        <authorList>
            <person name="Sharma Rahul"/>
            <person name="Thines Marco"/>
        </authorList>
    </citation>
    <scope>NUCLEOTIDE SEQUENCE [LARGE SCALE GENOMIC DNA]</scope>
</reference>
<evidence type="ECO:0000256" key="1">
    <source>
        <dbReference type="SAM" id="Coils"/>
    </source>
</evidence>
<organism evidence="3 4">
    <name type="scientific">Plasmopara halstedii</name>
    <name type="common">Downy mildew of sunflower</name>
    <dbReference type="NCBI Taxonomy" id="4781"/>
    <lineage>
        <taxon>Eukaryota</taxon>
        <taxon>Sar</taxon>
        <taxon>Stramenopiles</taxon>
        <taxon>Oomycota</taxon>
        <taxon>Peronosporomycetes</taxon>
        <taxon>Peronosporales</taxon>
        <taxon>Peronosporaceae</taxon>
        <taxon>Plasmopara</taxon>
    </lineage>
</organism>
<dbReference type="GeneID" id="36400802"/>
<keyword evidence="1" id="KW-0175">Coiled coil</keyword>
<evidence type="ECO:0000259" key="2">
    <source>
        <dbReference type="Pfam" id="PF03114"/>
    </source>
</evidence>